<evidence type="ECO:0000313" key="3">
    <source>
        <dbReference type="EMBL" id="AAD56223.1"/>
    </source>
</evidence>
<feature type="non-terminal residue" evidence="3">
    <location>
        <position position="1"/>
    </location>
</feature>
<reference evidence="3" key="1">
    <citation type="thesis" date="1998" institute="TIFR" country="Homi Bhabha Road, Mumbai, Maharashtra, India">
        <title>Molecular Characterisation of Putative Protective Epitopes in Malaria.</title>
        <authorList>
            <person name="Singh N.J."/>
        </authorList>
    </citation>
    <scope>NUCLEOTIDE SEQUENCE</scope>
    <source>
        <strain evidence="3">ANKA</strain>
    </source>
</reference>
<evidence type="ECO:0000256" key="2">
    <source>
        <dbReference type="SAM" id="SignalP"/>
    </source>
</evidence>
<protein>
    <submittedName>
        <fullName evidence="3">Novel protective epitope homolog</fullName>
    </submittedName>
</protein>
<keyword evidence="2" id="KW-0732">Signal</keyword>
<organism evidence="3">
    <name type="scientific">Plasmodium berghei</name>
    <dbReference type="NCBI Taxonomy" id="5821"/>
    <lineage>
        <taxon>Eukaryota</taxon>
        <taxon>Sar</taxon>
        <taxon>Alveolata</taxon>
        <taxon>Apicomplexa</taxon>
        <taxon>Aconoidasida</taxon>
        <taxon>Haemosporida</taxon>
        <taxon>Plasmodiidae</taxon>
        <taxon>Plasmodium</taxon>
        <taxon>Plasmodium (Vinckeia)</taxon>
    </lineage>
</organism>
<gene>
    <name evidence="3" type="primary">Pf9</name>
</gene>
<accession>Q9U6P3</accession>
<feature type="compositionally biased region" description="Basic and acidic residues" evidence="1">
    <location>
        <begin position="70"/>
        <end position="81"/>
    </location>
</feature>
<dbReference type="EMBL" id="AF181823">
    <property type="protein sequence ID" value="AAD56223.1"/>
    <property type="molecule type" value="mRNA"/>
</dbReference>
<proteinExistence type="evidence at transcript level"/>
<feature type="non-terminal residue" evidence="3">
    <location>
        <position position="81"/>
    </location>
</feature>
<sequence>NVADLIWCFFGVPIRTWLAAPCTCDNMCSSVLCTSEPNHSGWKTGGQCFETFKGEKKSLSPLGQKITRGNKKDDLKTGRKS</sequence>
<name>Q9U6P3_PLABE</name>
<feature type="chain" id="PRO_5004338197" evidence="2">
    <location>
        <begin position="20"/>
        <end position="81"/>
    </location>
</feature>
<reference evidence="3" key="2">
    <citation type="submission" date="1999-08" db="EMBL/GenBank/DDBJ databases">
        <authorList>
            <person name="Singh N.J."/>
            <person name="Sharma S."/>
        </authorList>
    </citation>
    <scope>NUCLEOTIDE SEQUENCE</scope>
    <source>
        <strain evidence="3">ANKA</strain>
    </source>
</reference>
<evidence type="ECO:0000256" key="1">
    <source>
        <dbReference type="SAM" id="MobiDB-lite"/>
    </source>
</evidence>
<dbReference type="AlphaFoldDB" id="Q9U6P3"/>
<feature type="region of interest" description="Disordered" evidence="1">
    <location>
        <begin position="61"/>
        <end position="81"/>
    </location>
</feature>
<feature type="signal peptide" evidence="2">
    <location>
        <begin position="1"/>
        <end position="19"/>
    </location>
</feature>